<organism evidence="2 3">
    <name type="scientific">Pelagomonas calceolata</name>
    <dbReference type="NCBI Taxonomy" id="35677"/>
    <lineage>
        <taxon>Eukaryota</taxon>
        <taxon>Sar</taxon>
        <taxon>Stramenopiles</taxon>
        <taxon>Ochrophyta</taxon>
        <taxon>Pelagophyceae</taxon>
        <taxon>Pelagomonadales</taxon>
        <taxon>Pelagomonadaceae</taxon>
        <taxon>Pelagomonas</taxon>
    </lineage>
</organism>
<sequence>MAKAAELAASSRAERVDKVRDHLAKVDDAVKLAKKLDANSPAKRWATIMAKADDGAPSAPVAKPLPPLVVAVAVVAAAYVVRALFAKE</sequence>
<comment type="caution">
    <text evidence="2">The sequence shown here is derived from an EMBL/GenBank/DDBJ whole genome shotgun (WGS) entry which is preliminary data.</text>
</comment>
<reference evidence="2" key="1">
    <citation type="submission" date="2021-11" db="EMBL/GenBank/DDBJ databases">
        <authorList>
            <consortium name="Genoscope - CEA"/>
            <person name="William W."/>
        </authorList>
    </citation>
    <scope>NUCLEOTIDE SEQUENCE</scope>
</reference>
<evidence type="ECO:0000313" key="3">
    <source>
        <dbReference type="Proteomes" id="UP000789595"/>
    </source>
</evidence>
<evidence type="ECO:0000313" key="2">
    <source>
        <dbReference type="EMBL" id="CAH0369859.1"/>
    </source>
</evidence>
<proteinExistence type="predicted"/>
<dbReference type="EMBL" id="CAKKNE010000002">
    <property type="protein sequence ID" value="CAH0369859.1"/>
    <property type="molecule type" value="Genomic_DNA"/>
</dbReference>
<feature type="transmembrane region" description="Helical" evidence="1">
    <location>
        <begin position="65"/>
        <end position="85"/>
    </location>
</feature>
<evidence type="ECO:0000256" key="1">
    <source>
        <dbReference type="SAM" id="Phobius"/>
    </source>
</evidence>
<name>A0A8J2SNT0_9STRA</name>
<keyword evidence="1" id="KW-0812">Transmembrane</keyword>
<dbReference type="Proteomes" id="UP000789595">
    <property type="component" value="Unassembled WGS sequence"/>
</dbReference>
<accession>A0A8J2SNT0</accession>
<keyword evidence="3" id="KW-1185">Reference proteome</keyword>
<keyword evidence="1" id="KW-0472">Membrane</keyword>
<protein>
    <submittedName>
        <fullName evidence="2">Uncharacterized protein</fullName>
    </submittedName>
</protein>
<dbReference type="AlphaFoldDB" id="A0A8J2SNT0"/>
<keyword evidence="1" id="KW-1133">Transmembrane helix</keyword>
<gene>
    <name evidence="2" type="ORF">PECAL_2P30020</name>
</gene>